<organism evidence="1">
    <name type="scientific">Arundo donax</name>
    <name type="common">Giant reed</name>
    <name type="synonym">Donax arundinaceus</name>
    <dbReference type="NCBI Taxonomy" id="35708"/>
    <lineage>
        <taxon>Eukaryota</taxon>
        <taxon>Viridiplantae</taxon>
        <taxon>Streptophyta</taxon>
        <taxon>Embryophyta</taxon>
        <taxon>Tracheophyta</taxon>
        <taxon>Spermatophyta</taxon>
        <taxon>Magnoliopsida</taxon>
        <taxon>Liliopsida</taxon>
        <taxon>Poales</taxon>
        <taxon>Poaceae</taxon>
        <taxon>PACMAD clade</taxon>
        <taxon>Arundinoideae</taxon>
        <taxon>Arundineae</taxon>
        <taxon>Arundo</taxon>
    </lineage>
</organism>
<sequence>MHCHFVFLLIDVCKITHYV</sequence>
<evidence type="ECO:0000313" key="1">
    <source>
        <dbReference type="EMBL" id="JAD46628.1"/>
    </source>
</evidence>
<reference evidence="1" key="2">
    <citation type="journal article" date="2015" name="Data Brief">
        <title>Shoot transcriptome of the giant reed, Arundo donax.</title>
        <authorList>
            <person name="Barrero R.A."/>
            <person name="Guerrero F.D."/>
            <person name="Moolhuijzen P."/>
            <person name="Goolsby J.A."/>
            <person name="Tidwell J."/>
            <person name="Bellgard S.E."/>
            <person name="Bellgard M.I."/>
        </authorList>
    </citation>
    <scope>NUCLEOTIDE SEQUENCE</scope>
    <source>
        <tissue evidence="1">Shoot tissue taken approximately 20 cm above the soil surface</tissue>
    </source>
</reference>
<proteinExistence type="predicted"/>
<reference evidence="1" key="1">
    <citation type="submission" date="2014-09" db="EMBL/GenBank/DDBJ databases">
        <authorList>
            <person name="Magalhaes I.L.F."/>
            <person name="Oliveira U."/>
            <person name="Santos F.R."/>
            <person name="Vidigal T.H.D.A."/>
            <person name="Brescovit A.D."/>
            <person name="Santos A.J."/>
        </authorList>
    </citation>
    <scope>NUCLEOTIDE SEQUENCE</scope>
    <source>
        <tissue evidence="1">Shoot tissue taken approximately 20 cm above the soil surface</tissue>
    </source>
</reference>
<protein>
    <submittedName>
        <fullName evidence="1">Uncharacterized protein</fullName>
    </submittedName>
</protein>
<accession>A0A0A9A9Q3</accession>
<name>A0A0A9A9Q3_ARUDO</name>
<dbReference type="EMBL" id="GBRH01251267">
    <property type="protein sequence ID" value="JAD46628.1"/>
    <property type="molecule type" value="Transcribed_RNA"/>
</dbReference>
<dbReference type="AlphaFoldDB" id="A0A0A9A9Q3"/>